<dbReference type="AlphaFoldDB" id="W8C555"/>
<keyword evidence="5" id="KW-0221">Differentiation</keyword>
<dbReference type="Gene3D" id="2.130.10.10">
    <property type="entry name" value="YVTN repeat-like/Quinoprotein amine dehydrogenase"/>
    <property type="match status" value="1"/>
</dbReference>
<dbReference type="GO" id="GO:0007283">
    <property type="term" value="P:spermatogenesis"/>
    <property type="evidence" value="ECO:0007669"/>
    <property type="project" value="UniProtKB-KW"/>
</dbReference>
<dbReference type="KEGG" id="ccat:101449510"/>
<dbReference type="InterPro" id="IPR036322">
    <property type="entry name" value="WD40_repeat_dom_sf"/>
</dbReference>
<dbReference type="GO" id="GO:0106004">
    <property type="term" value="P:tRNA (guanine-N7)-methylation"/>
    <property type="evidence" value="ECO:0007669"/>
    <property type="project" value="UniProtKB-UniRule"/>
</dbReference>
<dbReference type="EMBL" id="GAMC01005094">
    <property type="protein sequence ID" value="JAC01462.1"/>
    <property type="molecule type" value="mRNA"/>
</dbReference>
<dbReference type="InterPro" id="IPR019775">
    <property type="entry name" value="WD40_repeat_CS"/>
</dbReference>
<keyword evidence="6 9" id="KW-0539">Nucleus</keyword>
<dbReference type="SUPFAM" id="SSF50978">
    <property type="entry name" value="WD40 repeat-like"/>
    <property type="match status" value="1"/>
</dbReference>
<sequence>MTTLLYSDPELVIALNKKVIFVNPNDLQIFKEIELPEDLYALGLKASNNLTEPSELAAEKSEEKCEQSKVSKKLKHVKIEPPSILHVKLSPDNRLCAVTTSGQKAVLLYQCRPEQAKLVSVRPLARASSVITFSPDSKVLLVTDKSGDCYKYDCENDEEEPQLLFGHFSIVYDLVWTPDSKYIVTCDRDDKIRVTNYPATHDIHGYCLGHQEFVSALAFLDEDTIISVSGDKTLRLWDFKNGRELTMLELPAPGLRLCLRATGENKLEAAVLLYQPDECIALYELTKSDTSKWLVKERQILRIPGVIVNSICFINKNLYASGIVDEHFTLRVFNVDGCESKVSGDWIKVIEEQFKTEVWKPEDVSAWFKKRFDNVSDYLERKKRRIEEKQK</sequence>
<dbReference type="SMART" id="SM00320">
    <property type="entry name" value="WD40"/>
    <property type="match status" value="4"/>
</dbReference>
<evidence type="ECO:0000256" key="6">
    <source>
        <dbReference type="ARBA" id="ARBA00023242"/>
    </source>
</evidence>
<keyword evidence="11" id="KW-0489">Methyltransferase</keyword>
<evidence type="ECO:0000256" key="4">
    <source>
        <dbReference type="ARBA" id="ARBA00022737"/>
    </source>
</evidence>
<dbReference type="GO" id="GO:0005829">
    <property type="term" value="C:cytosol"/>
    <property type="evidence" value="ECO:0007669"/>
    <property type="project" value="TreeGrafter"/>
</dbReference>
<dbReference type="GO" id="GO:0008168">
    <property type="term" value="F:methyltransferase activity"/>
    <property type="evidence" value="ECO:0007669"/>
    <property type="project" value="UniProtKB-KW"/>
</dbReference>
<dbReference type="GeneID" id="101449510"/>
<dbReference type="Pfam" id="PF00400">
    <property type="entry name" value="WD40"/>
    <property type="match status" value="2"/>
</dbReference>
<keyword evidence="4 9" id="KW-0677">Repeat</keyword>
<evidence type="ECO:0000256" key="7">
    <source>
        <dbReference type="ARBA" id="ARBA00093337"/>
    </source>
</evidence>
<proteinExistence type="evidence at transcript level"/>
<reference evidence="11" key="1">
    <citation type="submission" date="2013-07" db="EMBL/GenBank/DDBJ databases">
        <authorList>
            <person name="Geib S."/>
        </authorList>
    </citation>
    <scope>NUCLEOTIDE SEQUENCE</scope>
</reference>
<evidence type="ECO:0000256" key="5">
    <source>
        <dbReference type="ARBA" id="ARBA00022871"/>
    </source>
</evidence>
<comment type="function">
    <text evidence="7">Required for the Mettl1-dependent formation of N(7)-methylguanine at position 46 (m7G46) in tRNA. In the Mettl1-wuho methyltransferase complex, it is required to stabilize and induce conformational changes of the catalytic subunit. Required for binding of nanos mRNA and repression of translation by the mei-P26-bgcn-bam-sxl complex. May cooperate with mei-P26 and nanos to derepress the BMP signaling pathway. May cooperate with mei-P26 to suppress expression of a subset of microRNAs. May cooperate with mei-P26 to regulate bam expression levels in germline cells during gametogenesis. Required to promote mitosis to meiosis transition during gametogenesis. May regulate germline cell division in part by regulating ribosome biogenesis.</text>
</comment>
<evidence type="ECO:0000256" key="2">
    <source>
        <dbReference type="ARBA" id="ARBA00022574"/>
    </source>
</evidence>
<keyword evidence="3 9" id="KW-0819">tRNA processing</keyword>
<dbReference type="PROSITE" id="PS50294">
    <property type="entry name" value="WD_REPEATS_REGION"/>
    <property type="match status" value="1"/>
</dbReference>
<evidence type="ECO:0000256" key="8">
    <source>
        <dbReference type="ARBA" id="ARBA00093542"/>
    </source>
</evidence>
<dbReference type="InterPro" id="IPR001680">
    <property type="entry name" value="WD40_rpt"/>
</dbReference>
<evidence type="ECO:0000256" key="10">
    <source>
        <dbReference type="PROSITE-ProRule" id="PRU00221"/>
    </source>
</evidence>
<comment type="subcellular location">
    <subcellularLocation>
        <location evidence="1 9">Nucleus</location>
    </subcellularLocation>
</comment>
<name>W8C555_CERCA</name>
<dbReference type="HAMAP" id="MF_03056">
    <property type="entry name" value="TRM82"/>
    <property type="match status" value="1"/>
</dbReference>
<accession>W8C555</accession>
<reference evidence="11" key="2">
    <citation type="journal article" date="2014" name="BMC Genomics">
        <title>A genomic perspective to assessing quality of mass-reared SIT flies used in Mediterranean fruit fly (Ceratitis capitata) eradication in California.</title>
        <authorList>
            <person name="Calla B."/>
            <person name="Hall B."/>
            <person name="Hou S."/>
            <person name="Geib S.M."/>
        </authorList>
    </citation>
    <scope>NUCLEOTIDE SEQUENCE</scope>
</reference>
<comment type="function">
    <text evidence="9">Required for the formation of N(7)-methylguanine at position 46 (m7G46) in tRNA. In the complex, it is required to stabilize and induce conformational changes of the catalytic subunit.</text>
</comment>
<comment type="pathway">
    <text evidence="9">tRNA modification; N(7)-methylguanine-tRNA biosynthesis.</text>
</comment>
<gene>
    <name evidence="11" type="primary">WUHO</name>
</gene>
<evidence type="ECO:0000313" key="11">
    <source>
        <dbReference type="EMBL" id="JAC01462.1"/>
    </source>
</evidence>
<dbReference type="PROSITE" id="PS50082">
    <property type="entry name" value="WD_REPEATS_2"/>
    <property type="match status" value="2"/>
</dbReference>
<dbReference type="PANTHER" id="PTHR16288:SF0">
    <property type="entry name" value="TRNA (GUANINE-N(7)-)-METHYLTRANSFERASE NON-CATALYTIC SUBUNIT WDR4"/>
    <property type="match status" value="1"/>
</dbReference>
<comment type="similarity">
    <text evidence="9">Belongs to the WD repeat TRM82 family.</text>
</comment>
<dbReference type="PANTHER" id="PTHR16288">
    <property type="entry name" value="WD40 REPEAT PROTEIN 4"/>
    <property type="match status" value="1"/>
</dbReference>
<dbReference type="GO" id="GO:0005634">
    <property type="term" value="C:nucleus"/>
    <property type="evidence" value="ECO:0007669"/>
    <property type="project" value="UniProtKB-SubCell"/>
</dbReference>
<feature type="repeat" description="WD" evidence="10">
    <location>
        <begin position="164"/>
        <end position="194"/>
    </location>
</feature>
<dbReference type="UniPathway" id="UPA00989"/>
<dbReference type="CTD" id="31566"/>
<evidence type="ECO:0000256" key="1">
    <source>
        <dbReference type="ARBA" id="ARBA00004123"/>
    </source>
</evidence>
<keyword evidence="11" id="KW-0808">Transferase</keyword>
<feature type="repeat" description="WD" evidence="10">
    <location>
        <begin position="207"/>
        <end position="247"/>
    </location>
</feature>
<dbReference type="OrthoDB" id="371245at2759"/>
<dbReference type="GO" id="GO:0043527">
    <property type="term" value="C:tRNA methyltransferase complex"/>
    <property type="evidence" value="ECO:0007669"/>
    <property type="project" value="TreeGrafter"/>
</dbReference>
<organism evidence="11">
    <name type="scientific">Ceratitis capitata</name>
    <name type="common">Mediterranean fruit fly</name>
    <name type="synonym">Tephritis capitata</name>
    <dbReference type="NCBI Taxonomy" id="7213"/>
    <lineage>
        <taxon>Eukaryota</taxon>
        <taxon>Metazoa</taxon>
        <taxon>Ecdysozoa</taxon>
        <taxon>Arthropoda</taxon>
        <taxon>Hexapoda</taxon>
        <taxon>Insecta</taxon>
        <taxon>Pterygota</taxon>
        <taxon>Neoptera</taxon>
        <taxon>Endopterygota</taxon>
        <taxon>Diptera</taxon>
        <taxon>Brachycera</taxon>
        <taxon>Muscomorpha</taxon>
        <taxon>Tephritoidea</taxon>
        <taxon>Tephritidae</taxon>
        <taxon>Ceratitis</taxon>
        <taxon>Ceratitis</taxon>
    </lineage>
</organism>
<keyword evidence="2 9" id="KW-0853">WD repeat</keyword>
<dbReference type="PROSITE" id="PS00678">
    <property type="entry name" value="WD_REPEATS_1"/>
    <property type="match status" value="1"/>
</dbReference>
<evidence type="ECO:0000256" key="9">
    <source>
        <dbReference type="HAMAP-Rule" id="MF_03056"/>
    </source>
</evidence>
<dbReference type="InterPro" id="IPR028884">
    <property type="entry name" value="Trm82"/>
</dbReference>
<comment type="subunit">
    <text evidence="8">Forms a heterodimer with the catalytic subunit Mettl1. Interacts with mei-P26 and weakly interacts with bgcn; required for the function or formation of the mei-P26-bgcn-bam-sxl complex. Interacts with nanos; may be involved in mei-P26-dependent derepression of the BMP signaling pathway. Interacts with Myc; the interaction may be mediated by mei-P26 and may be involved in the regulation of ribosome biogenesis.</text>
</comment>
<protein>
    <submittedName>
        <fullName evidence="11">tRNA (Guanine-N(7)-)-methyltransferase subunit wuho</fullName>
    </submittedName>
</protein>
<evidence type="ECO:0000256" key="3">
    <source>
        <dbReference type="ARBA" id="ARBA00022694"/>
    </source>
</evidence>
<dbReference type="InterPro" id="IPR015943">
    <property type="entry name" value="WD40/YVTN_repeat-like_dom_sf"/>
</dbReference>
<keyword evidence="5" id="KW-0744">Spermatogenesis</keyword>